<reference evidence="5 7" key="3">
    <citation type="submission" date="2017-11" db="EMBL/GenBank/DDBJ databases">
        <title>De-novo sequencing of pomegranate (Punica granatum L.) genome.</title>
        <authorList>
            <person name="Akparov Z."/>
            <person name="Amiraslanov A."/>
            <person name="Hajiyeva S."/>
            <person name="Abbasov M."/>
            <person name="Kaur K."/>
            <person name="Hamwieh A."/>
            <person name="Solovyev V."/>
            <person name="Salamov A."/>
            <person name="Braich B."/>
            <person name="Kosarev P."/>
            <person name="Mahmoud A."/>
            <person name="Hajiyev E."/>
            <person name="Babayeva S."/>
            <person name="Izzatullayeva V."/>
            <person name="Mammadov A."/>
            <person name="Mammadov A."/>
            <person name="Sharifova S."/>
            <person name="Ojaghi J."/>
            <person name="Eynullazada K."/>
            <person name="Bayramov B."/>
            <person name="Abdulazimova A."/>
            <person name="Shahmuradov I."/>
        </authorList>
    </citation>
    <scope>NUCLEOTIDE SEQUENCE [LARGE SCALE GENOMIC DNA]</scope>
    <source>
        <strain evidence="5">AG2017</strain>
        <strain evidence="7">cv. AG2017</strain>
        <tissue evidence="5">Leaf</tissue>
    </source>
</reference>
<dbReference type="InterPro" id="IPR040411">
    <property type="entry name" value="At5g23160-like"/>
</dbReference>
<evidence type="ECO:0000313" key="4">
    <source>
        <dbReference type="EMBL" id="OWM90980.1"/>
    </source>
</evidence>
<dbReference type="AlphaFoldDB" id="A0A218Y1N2"/>
<reference evidence="3" key="2">
    <citation type="submission" date="2017-06" db="EMBL/GenBank/DDBJ databases">
        <title>The pomegranate genome and the genomics of punicalagin biosynthesis.</title>
        <authorList>
            <person name="Xu C."/>
        </authorList>
    </citation>
    <scope>NUCLEOTIDE SEQUENCE [LARGE SCALE GENOMIC DNA]</scope>
    <source>
        <tissue evidence="3">Fresh leaf</tissue>
    </source>
</reference>
<evidence type="ECO:0000256" key="2">
    <source>
        <dbReference type="SAM" id="Phobius"/>
    </source>
</evidence>
<evidence type="ECO:0000313" key="7">
    <source>
        <dbReference type="Proteomes" id="UP000233551"/>
    </source>
</evidence>
<reference evidence="6" key="1">
    <citation type="journal article" date="2017" name="Plant J.">
        <title>The pomegranate (Punica granatum L.) genome and the genomics of punicalagin biosynthesis.</title>
        <authorList>
            <person name="Qin G."/>
            <person name="Xu C."/>
            <person name="Ming R."/>
            <person name="Tang H."/>
            <person name="Guyot R."/>
            <person name="Kramer E.M."/>
            <person name="Hu Y."/>
            <person name="Yi X."/>
            <person name="Qi Y."/>
            <person name="Xu X."/>
            <person name="Gao Z."/>
            <person name="Pan H."/>
            <person name="Jian J."/>
            <person name="Tian Y."/>
            <person name="Yue Z."/>
            <person name="Xu Y."/>
        </authorList>
    </citation>
    <scope>NUCLEOTIDE SEQUENCE [LARGE SCALE GENOMIC DNA]</scope>
    <source>
        <strain evidence="6">cv. Dabenzi</strain>
    </source>
</reference>
<dbReference type="PANTHER" id="PTHR34379">
    <property type="entry name" value="OS07G0553800 PROTEIN"/>
    <property type="match status" value="1"/>
</dbReference>
<dbReference type="EMBL" id="MTKT01000420">
    <property type="protein sequence ID" value="OWM90980.1"/>
    <property type="molecule type" value="Genomic_DNA"/>
</dbReference>
<keyword evidence="7" id="KW-1185">Reference proteome</keyword>
<keyword evidence="2" id="KW-0472">Membrane</keyword>
<dbReference type="Proteomes" id="UP000197138">
    <property type="component" value="Unassembled WGS sequence"/>
</dbReference>
<evidence type="ECO:0000313" key="6">
    <source>
        <dbReference type="Proteomes" id="UP000197138"/>
    </source>
</evidence>
<evidence type="ECO:0000256" key="1">
    <source>
        <dbReference type="SAM" id="MobiDB-lite"/>
    </source>
</evidence>
<dbReference type="Proteomes" id="UP000233551">
    <property type="component" value="Unassembled WGS sequence"/>
</dbReference>
<feature type="region of interest" description="Disordered" evidence="1">
    <location>
        <begin position="111"/>
        <end position="145"/>
    </location>
</feature>
<feature type="compositionally biased region" description="Polar residues" evidence="1">
    <location>
        <begin position="52"/>
        <end position="76"/>
    </location>
</feature>
<keyword evidence="2" id="KW-1133">Transmembrane helix</keyword>
<dbReference type="GeneID" id="116203389"/>
<proteinExistence type="predicted"/>
<evidence type="ECO:0000313" key="5">
    <source>
        <dbReference type="EMBL" id="PKH48014.1"/>
    </source>
</evidence>
<feature type="compositionally biased region" description="Basic and acidic residues" evidence="1">
    <location>
        <begin position="125"/>
        <end position="136"/>
    </location>
</feature>
<dbReference type="PANTHER" id="PTHR34379:SF6">
    <property type="entry name" value="PROTEIN 3F"/>
    <property type="match status" value="1"/>
</dbReference>
<comment type="caution">
    <text evidence="3">The sequence shown here is derived from an EMBL/GenBank/DDBJ whole genome shotgun (WGS) entry which is preliminary data.</text>
</comment>
<gene>
    <name evidence="3" type="ORF">CDL15_Pgr023311</name>
    <name evidence="4" type="ORF">CDL15_Pgr023313</name>
    <name evidence="5" type="ORF">CRG98_050377</name>
</gene>
<keyword evidence="2" id="KW-0812">Transmembrane</keyword>
<dbReference type="EMBL" id="MTKT01000420">
    <property type="protein sequence ID" value="OWM90978.1"/>
    <property type="molecule type" value="Genomic_DNA"/>
</dbReference>
<sequence length="250" mass="27947">MATEGTRNKFLLCNFCFRPVVDVDGVLDPATGNSRRHGNVVDNKLRRKQKQQHMNNISVSENVADNTSSPSRPRNHSLSRILKAVMFDSALTRRIRRRKSSKRKFYVTSTGQSMPTLAGGGLSHGEVKEIDPDDPHVLSSSLPSESKRTDYTADEIVSEYDSDMGTLNHGMNNEKGQLELVQGSGQKRQPTSRKLTTTAFSLLNHCGVHVFLTVLGVTVVWGKAGAILFTSIWLYSIFFQRIARRRRIGK</sequence>
<organism evidence="3 6">
    <name type="scientific">Punica granatum</name>
    <name type="common">Pomegranate</name>
    <dbReference type="NCBI Taxonomy" id="22663"/>
    <lineage>
        <taxon>Eukaryota</taxon>
        <taxon>Viridiplantae</taxon>
        <taxon>Streptophyta</taxon>
        <taxon>Embryophyta</taxon>
        <taxon>Tracheophyta</taxon>
        <taxon>Spermatophyta</taxon>
        <taxon>Magnoliopsida</taxon>
        <taxon>eudicotyledons</taxon>
        <taxon>Gunneridae</taxon>
        <taxon>Pentapetalae</taxon>
        <taxon>rosids</taxon>
        <taxon>malvids</taxon>
        <taxon>Myrtales</taxon>
        <taxon>Lythraceae</taxon>
        <taxon>Punica</taxon>
    </lineage>
</organism>
<name>A0A218Y1N2_PUNGR</name>
<accession>A0A218Y1N2</accession>
<feature type="transmembrane region" description="Helical" evidence="2">
    <location>
        <begin position="210"/>
        <end position="238"/>
    </location>
</feature>
<dbReference type="OrthoDB" id="771184at2759"/>
<protein>
    <submittedName>
        <fullName evidence="3">Uncharacterized protein</fullName>
    </submittedName>
</protein>
<evidence type="ECO:0000313" key="3">
    <source>
        <dbReference type="EMBL" id="OWM90978.1"/>
    </source>
</evidence>
<feature type="region of interest" description="Disordered" evidence="1">
    <location>
        <begin position="46"/>
        <end position="76"/>
    </location>
</feature>
<dbReference type="EMBL" id="PGOL01045228">
    <property type="protein sequence ID" value="PKH48014.1"/>
    <property type="molecule type" value="Genomic_DNA"/>
</dbReference>